<evidence type="ECO:0000313" key="5">
    <source>
        <dbReference type="EMBL" id="MCR0980723.1"/>
    </source>
</evidence>
<comment type="caution">
    <text evidence="5">The sequence shown here is derived from an EMBL/GenBank/DDBJ whole genome shotgun (WGS) entry which is preliminary data.</text>
</comment>
<dbReference type="Pfam" id="PF00356">
    <property type="entry name" value="LacI"/>
    <property type="match status" value="1"/>
</dbReference>
<keyword evidence="3" id="KW-0804">Transcription</keyword>
<dbReference type="PROSITE" id="PS50932">
    <property type="entry name" value="HTH_LACI_2"/>
    <property type="match status" value="1"/>
</dbReference>
<evidence type="ECO:0000313" key="6">
    <source>
        <dbReference type="Proteomes" id="UP001524642"/>
    </source>
</evidence>
<dbReference type="Proteomes" id="UP001524642">
    <property type="component" value="Unassembled WGS sequence"/>
</dbReference>
<dbReference type="Gene3D" id="3.40.50.2300">
    <property type="match status" value="2"/>
</dbReference>
<keyword evidence="6" id="KW-1185">Reference proteome</keyword>
<evidence type="ECO:0000256" key="1">
    <source>
        <dbReference type="ARBA" id="ARBA00023015"/>
    </source>
</evidence>
<dbReference type="InterPro" id="IPR028082">
    <property type="entry name" value="Peripla_BP_I"/>
</dbReference>
<gene>
    <name evidence="5" type="ORF">NRP21_01510</name>
</gene>
<dbReference type="CDD" id="cd01392">
    <property type="entry name" value="HTH_LacI"/>
    <property type="match status" value="1"/>
</dbReference>
<dbReference type="SUPFAM" id="SSF53822">
    <property type="entry name" value="Periplasmic binding protein-like I"/>
    <property type="match status" value="1"/>
</dbReference>
<evidence type="ECO:0000256" key="3">
    <source>
        <dbReference type="ARBA" id="ARBA00023163"/>
    </source>
</evidence>
<keyword evidence="2" id="KW-0238">DNA-binding</keyword>
<dbReference type="CDD" id="cd06267">
    <property type="entry name" value="PBP1_LacI_sugar_binding-like"/>
    <property type="match status" value="1"/>
</dbReference>
<evidence type="ECO:0000259" key="4">
    <source>
        <dbReference type="PROSITE" id="PS50932"/>
    </source>
</evidence>
<feature type="domain" description="HTH lacI-type" evidence="4">
    <location>
        <begin position="9"/>
        <end position="65"/>
    </location>
</feature>
<dbReference type="InterPro" id="IPR046335">
    <property type="entry name" value="LacI/GalR-like_sensor"/>
</dbReference>
<dbReference type="SMART" id="SM00354">
    <property type="entry name" value="HTH_LACI"/>
    <property type="match status" value="1"/>
</dbReference>
<keyword evidence="1" id="KW-0805">Transcription regulation</keyword>
<dbReference type="EMBL" id="JANJOU010000001">
    <property type="protein sequence ID" value="MCR0980723.1"/>
    <property type="molecule type" value="Genomic_DNA"/>
</dbReference>
<evidence type="ECO:0000256" key="2">
    <source>
        <dbReference type="ARBA" id="ARBA00023125"/>
    </source>
</evidence>
<name>A0ABT1WY05_9PROT</name>
<sequence>MSSPPSRPVALRDVAAEAGVHPSTASRALNPAMRYLVADPVAERVQEVAARLGYRPNAVALSLRTGRTRLIGALVPGIANPVFAPILAGAAEALSSVGYALMVADPGDDPGRAAEFVEQLAARSVDGLLLATASLHDDPALAACRARQIPAVLVNRGSEGIPSVVADDRGGMGLAAEHLLGLGHRRIGHVAGPAQLSTGLLRAEGFERALRAHGVEAEPSLRVVTAAYTREEGDRAAAVLIARNPDMTALACANDLLALGAYDACRRAGLRIPEEISVTGHNDMPMVDLIEPPLTTVRIPHGEMGAQAARLLLGLIGHGEEAGAVVLPSALVVRGSTAVPRSDGR</sequence>
<organism evidence="5 6">
    <name type="scientific">Roseomonas populi</name>
    <dbReference type="NCBI Taxonomy" id="3121582"/>
    <lineage>
        <taxon>Bacteria</taxon>
        <taxon>Pseudomonadati</taxon>
        <taxon>Pseudomonadota</taxon>
        <taxon>Alphaproteobacteria</taxon>
        <taxon>Acetobacterales</taxon>
        <taxon>Roseomonadaceae</taxon>
        <taxon>Roseomonas</taxon>
    </lineage>
</organism>
<dbReference type="InterPro" id="IPR000843">
    <property type="entry name" value="HTH_LacI"/>
</dbReference>
<reference evidence="5 6" key="1">
    <citation type="submission" date="2022-06" db="EMBL/GenBank/DDBJ databases">
        <title>Roseomonas CN29.</title>
        <authorList>
            <person name="Cheng Y."/>
            <person name="He X."/>
        </authorList>
    </citation>
    <scope>NUCLEOTIDE SEQUENCE [LARGE SCALE GENOMIC DNA]</scope>
    <source>
        <strain evidence="5 6">CN29</strain>
    </source>
</reference>
<dbReference type="SUPFAM" id="SSF47413">
    <property type="entry name" value="lambda repressor-like DNA-binding domains"/>
    <property type="match status" value="1"/>
</dbReference>
<dbReference type="PANTHER" id="PTHR30146:SF138">
    <property type="entry name" value="TRANSCRIPTIONAL REGULATORY PROTEIN"/>
    <property type="match status" value="1"/>
</dbReference>
<dbReference type="PANTHER" id="PTHR30146">
    <property type="entry name" value="LACI-RELATED TRANSCRIPTIONAL REPRESSOR"/>
    <property type="match status" value="1"/>
</dbReference>
<dbReference type="RefSeq" id="WP_257714396.1">
    <property type="nucleotide sequence ID" value="NZ_JANJOU010000001.1"/>
</dbReference>
<dbReference type="Gene3D" id="1.10.260.40">
    <property type="entry name" value="lambda repressor-like DNA-binding domains"/>
    <property type="match status" value="1"/>
</dbReference>
<protein>
    <submittedName>
        <fullName evidence="5">LacI family transcriptional regulator</fullName>
    </submittedName>
</protein>
<dbReference type="InterPro" id="IPR010982">
    <property type="entry name" value="Lambda_DNA-bd_dom_sf"/>
</dbReference>
<proteinExistence type="predicted"/>
<accession>A0ABT1WY05</accession>
<dbReference type="Pfam" id="PF13377">
    <property type="entry name" value="Peripla_BP_3"/>
    <property type="match status" value="1"/>
</dbReference>